<evidence type="ECO:0000256" key="8">
    <source>
        <dbReference type="ARBA" id="ARBA00023136"/>
    </source>
</evidence>
<feature type="transmembrane region" description="Helical" evidence="11">
    <location>
        <begin position="100"/>
        <end position="127"/>
    </location>
</feature>
<dbReference type="GO" id="GO:0004129">
    <property type="term" value="F:cytochrome-c oxidase activity"/>
    <property type="evidence" value="ECO:0007669"/>
    <property type="project" value="UniProtKB-EC"/>
</dbReference>
<evidence type="ECO:0000256" key="11">
    <source>
        <dbReference type="SAM" id="Phobius"/>
    </source>
</evidence>
<comment type="subunit">
    <text evidence="10">Associates with subunits I, II and III to form cytochrome c oxidase.</text>
</comment>
<keyword evidence="8 10" id="KW-0472">Membrane</keyword>
<comment type="catalytic activity">
    <reaction evidence="9 10">
        <text>4 Fe(II)-[cytochrome c] + O2 + 8 H(+)(in) = 4 Fe(III)-[cytochrome c] + 2 H2O + 4 H(+)(out)</text>
        <dbReference type="Rhea" id="RHEA:11436"/>
        <dbReference type="Rhea" id="RHEA-COMP:10350"/>
        <dbReference type="Rhea" id="RHEA-COMP:14399"/>
        <dbReference type="ChEBI" id="CHEBI:15377"/>
        <dbReference type="ChEBI" id="CHEBI:15378"/>
        <dbReference type="ChEBI" id="CHEBI:15379"/>
        <dbReference type="ChEBI" id="CHEBI:29033"/>
        <dbReference type="ChEBI" id="CHEBI:29034"/>
        <dbReference type="EC" id="7.1.1.9"/>
    </reaction>
</comment>
<keyword evidence="4 10" id="KW-1003">Cell membrane</keyword>
<keyword evidence="6 10" id="KW-1278">Translocase</keyword>
<dbReference type="AlphaFoldDB" id="A0A1G7LWF0"/>
<dbReference type="RefSeq" id="WP_091766881.1">
    <property type="nucleotide sequence ID" value="NZ_FNBT01000004.1"/>
</dbReference>
<evidence type="ECO:0000313" key="13">
    <source>
        <dbReference type="Proteomes" id="UP000199406"/>
    </source>
</evidence>
<evidence type="ECO:0000256" key="9">
    <source>
        <dbReference type="ARBA" id="ARBA00047816"/>
    </source>
</evidence>
<feature type="transmembrane region" description="Helical" evidence="11">
    <location>
        <begin position="31"/>
        <end position="52"/>
    </location>
</feature>
<reference evidence="13" key="1">
    <citation type="submission" date="2016-10" db="EMBL/GenBank/DDBJ databases">
        <authorList>
            <person name="Varghese N."/>
            <person name="Submissions S."/>
        </authorList>
    </citation>
    <scope>NUCLEOTIDE SEQUENCE [LARGE SCALE GENOMIC DNA]</scope>
    <source>
        <strain evidence="13">DSM 44268</strain>
    </source>
</reference>
<dbReference type="EC" id="7.1.1.9" evidence="10"/>
<evidence type="ECO:0000256" key="10">
    <source>
        <dbReference type="PIRNR" id="PIRNR017385"/>
    </source>
</evidence>
<feature type="transmembrane region" description="Helical" evidence="11">
    <location>
        <begin position="7"/>
        <end position="25"/>
    </location>
</feature>
<protein>
    <recommendedName>
        <fullName evidence="10">Cytochrome c oxidase polypeptide 4</fullName>
        <ecNumber evidence="10">7.1.1.9</ecNumber>
    </recommendedName>
    <alternativeName>
        <fullName evidence="10">Cytochrome aa3 subunit 4</fullName>
    </alternativeName>
    <alternativeName>
        <fullName evidence="10">Cytochrome c oxidase polypeptide IV</fullName>
    </alternativeName>
</protein>
<evidence type="ECO:0000256" key="4">
    <source>
        <dbReference type="ARBA" id="ARBA00022475"/>
    </source>
</evidence>
<gene>
    <name evidence="12" type="ORF">SAMN05660662_2547</name>
</gene>
<evidence type="ECO:0000256" key="2">
    <source>
        <dbReference type="ARBA" id="ARBA00004651"/>
    </source>
</evidence>
<dbReference type="Pfam" id="PF12270">
    <property type="entry name" value="Cyt_c_ox_IV"/>
    <property type="match status" value="1"/>
</dbReference>
<comment type="similarity">
    <text evidence="3 10">Belongs to the cytochrome c oxidase bacterial subunit CtaF family.</text>
</comment>
<dbReference type="GO" id="GO:0022900">
    <property type="term" value="P:electron transport chain"/>
    <property type="evidence" value="ECO:0007669"/>
    <property type="project" value="InterPro"/>
</dbReference>
<dbReference type="STRING" id="1550231.SAMN05660662_2547"/>
<dbReference type="GO" id="GO:0005886">
    <property type="term" value="C:plasma membrane"/>
    <property type="evidence" value="ECO:0007669"/>
    <property type="project" value="UniProtKB-SubCell"/>
</dbReference>
<dbReference type="Proteomes" id="UP000199406">
    <property type="component" value="Unassembled WGS sequence"/>
</dbReference>
<organism evidence="12 13">
    <name type="scientific">Blastococcus aurantiacus</name>
    <dbReference type="NCBI Taxonomy" id="1550231"/>
    <lineage>
        <taxon>Bacteria</taxon>
        <taxon>Bacillati</taxon>
        <taxon>Actinomycetota</taxon>
        <taxon>Actinomycetes</taxon>
        <taxon>Geodermatophilales</taxon>
        <taxon>Geodermatophilaceae</taxon>
        <taxon>Blastococcus</taxon>
    </lineage>
</organism>
<evidence type="ECO:0000256" key="5">
    <source>
        <dbReference type="ARBA" id="ARBA00022692"/>
    </source>
</evidence>
<name>A0A1G7LWF0_9ACTN</name>
<dbReference type="OrthoDB" id="5244617at2"/>
<comment type="function">
    <text evidence="1 10">Part of cytochrome c oxidase, its function is unknown.</text>
</comment>
<evidence type="ECO:0000256" key="7">
    <source>
        <dbReference type="ARBA" id="ARBA00022989"/>
    </source>
</evidence>
<accession>A0A1G7LWF0</accession>
<comment type="subcellular location">
    <subcellularLocation>
        <location evidence="2">Cell membrane</location>
        <topology evidence="2">Multi-pass membrane protein</topology>
    </subcellularLocation>
</comment>
<evidence type="ECO:0000256" key="1">
    <source>
        <dbReference type="ARBA" id="ARBA00002536"/>
    </source>
</evidence>
<evidence type="ECO:0000256" key="6">
    <source>
        <dbReference type="ARBA" id="ARBA00022967"/>
    </source>
</evidence>
<dbReference type="InterPro" id="IPR021050">
    <property type="entry name" value="Cyt_c_oxidase_su4_actinobac"/>
</dbReference>
<sequence length="134" mass="14410">MKVESIIFNIIAFFCVAAAVVYGVWAKEPIGTTALVLSAGLTGMIGFFFLFVSRRIDARPEDRKDAEMADGAGELGFFSPSSYWPFALALSVGLTGLGLAYWYFWLIAIGAAAILATVGGLLFEYYVGQNATQS</sequence>
<dbReference type="EMBL" id="FNBT01000004">
    <property type="protein sequence ID" value="SDF53714.1"/>
    <property type="molecule type" value="Genomic_DNA"/>
</dbReference>
<evidence type="ECO:0000313" key="12">
    <source>
        <dbReference type="EMBL" id="SDF53714.1"/>
    </source>
</evidence>
<feature type="transmembrane region" description="Helical" evidence="11">
    <location>
        <begin position="72"/>
        <end position="94"/>
    </location>
</feature>
<keyword evidence="13" id="KW-1185">Reference proteome</keyword>
<keyword evidence="7 11" id="KW-1133">Transmembrane helix</keyword>
<keyword evidence="5 11" id="KW-0812">Transmembrane</keyword>
<dbReference type="PIRSF" id="PIRSF017385">
    <property type="entry name" value="CtaF"/>
    <property type="match status" value="1"/>
</dbReference>
<evidence type="ECO:0000256" key="3">
    <source>
        <dbReference type="ARBA" id="ARBA00006870"/>
    </source>
</evidence>
<proteinExistence type="inferred from homology"/>